<dbReference type="EMBL" id="GITU01005785">
    <property type="protein sequence ID" value="MBC1174488.1"/>
    <property type="molecule type" value="Transcribed_RNA"/>
</dbReference>
<dbReference type="InterPro" id="IPR048662">
    <property type="entry name" value="IntS11_C"/>
</dbReference>
<keyword evidence="10" id="KW-0378">Hydrolase</keyword>
<feature type="domain" description="Beta-Casp" evidence="18">
    <location>
        <begin position="900"/>
        <end position="1018"/>
    </location>
</feature>
<sequence length="1791" mass="205170">MPDIKITPLGAGQDVGRSCILLSMGGKNIMLDCGMHMGYNDERRFPDFSYIVPEGPITSHIDCVIISHFHLDHCGALPYMSEIVGYTGPIYMTHPTKAIAPILLEDMRKVAVERKGESNFFTTQMIKDCMKKVIAVTLHQSVMVDSELEIKAYYAGHVLGAAMFWIRVGSQSVVYTGDYNMTPDRHLGAAWIDKCRPDLLISESTYATTIRDSKRCRERDFLKKVHECVARGGKVLIPVFALGRAQELCILLETYWERMNLKYPIYFAVGLTEKANNYYKMFITWTNQKIRKTFVHRNMFDFKHIKPFDKGYIDNPGAMVVFATPGMLHAGLSLQIFKKWAPHENNMVIMPGYCVQGTVGHKILGGAKKVEFENRQVVDVKMSVEYMSFSAHADAKGIMQLIQYCEPKNVLLVHGEALKMEFLKEKIKEEFSIECYTPANGETCVINTPVKIPVDASLNLLKAEAKKYNAQPPDPKRRRIIHGVLVMKDNKISLMNVEEVCKEAGIHRHVMKFTSTVKLEDTDPAVKTTEKLYNLLQDKLTDWNVVLQDSGTISVESVDLTIEDLNDKHKKVFVSWTNQDEDLGSYILGLLQNMGNEEFISQLMLLAQKSKDRSSFTVTFKRYDGNDRPQPREGRPRLPEPEEYMCLIRAKSKTHKLSTVVKRSDVPRDVGRSCILLSMGGKNIMLDCGMHMGYNDERRFPDFSYIVPEGPITSHIDCVIISHFHLDHCGALPYMSEIVGYTGPIYMTHPTKAIAPILLEDMRKVAVERKGESNFFTTQMIKDCMKKVIAVTLHQSVMVDSELEIKAYYAGHVLGAAMFWIRVGSQSVVYTGDYNMTPDRHLGAAWIDKCRPDLLISESTYATTIRDSKRCRERDFLKKVHECVARGGKVLIPVFALGRAQELCILLETYWERMNLKYPIYFAVGLTEKANNYYKMFITWTNQKIRKTFVHRNMFDFKHIKPFDKGYIDNPGAMVVFATPGMLHAGLSLQIFKKWAPHENNMVIMPGYCVQGTVGHKILGGAKKVEFENRQVVDVKMSVEYMSFSAHADAKGIMQLIQYCEPKNVLLVHGEALKMEFLKEKIKEEFSIECYTPANGETCVINTPVKIPVDASLNLLKAEAKKYNAQPPDPKRRRIIHGVLVMKDNKISLMNVEEVCKEAGIHRHVMKFTSTVKLEDTDPAMVLLSNEEFMSQLMLLAQKSKDRSSFTVTFKRYDGNDRPQPREGRPRLPEPEEYMCLIRAKSKTHKPSTVVKRSDVPRRKRLQIEARSLKRKEKFTLGYQEEEEESGNEEENDYYDKVLSMLNVSSKVSKAIETSSEEDDSDDEKETQSDNPDNDDKATDEDTTDADEEVPPKRNKLTDSTEESESEADDEEENLPDANKVDSEIRPKILIILPFKSAAYNVINMLIELLVPELAGKVINHKRYVEEFTGGELEFPQKNPKPEDYEKIFSGNSDDNFRIGISVTKKCLKLYSEFYSADFIVASPLGLRMIIGAAGDEKRDYDFLASIEMLIIDQMDVILSQNWLHLLHIFDHLHLNLQTRKNTDFARVRSWCVNGWSRFYRQTLLFSNHDLPEFVSLLSRQCRNYRGSVRVANPITVGSVQNVSVQIHQVFHRIEVKSLETANDTRFEYFVRTILPRFKAPFMAHCLIFVPNYFDFVRIRNYCKKESISFVQVCEYTEDAKIARARDMFYHSGAHFMLYTERAHFYRRTRIKGIRHIVMYQPPSWPHFYPELLNLMQTSYQNPRDGLEAHTSITVLYTKYDALQTAAILGTEQTAGMLRSSKLTHTVVKEK</sequence>
<dbReference type="SUPFAM" id="SSF56281">
    <property type="entry name" value="Metallo-hydrolase/oxidoreductase"/>
    <property type="match status" value="2"/>
</dbReference>
<dbReference type="GO" id="GO:0005634">
    <property type="term" value="C:nucleus"/>
    <property type="evidence" value="ECO:0007669"/>
    <property type="project" value="UniProtKB-SubCell"/>
</dbReference>
<proteinExistence type="inferred from homology"/>
<comment type="cofactor">
    <cofactor evidence="1">
        <name>Zn(2+)</name>
        <dbReference type="ChEBI" id="CHEBI:29105"/>
    </cofactor>
</comment>
<dbReference type="Pfam" id="PF07521">
    <property type="entry name" value="RMMBL"/>
    <property type="match status" value="2"/>
</dbReference>
<evidence type="ECO:0000256" key="3">
    <source>
        <dbReference type="ARBA" id="ARBA00004496"/>
    </source>
</evidence>
<dbReference type="Gene3D" id="3.30.720.10">
    <property type="entry name" value="Signal recognition particle alu RNA binding heterodimer, srp9/1"/>
    <property type="match status" value="2"/>
</dbReference>
<keyword evidence="12" id="KW-0694">RNA-binding</keyword>
<protein>
    <recommendedName>
        <fullName evidence="6">Integrator complex subunit 11</fullName>
    </recommendedName>
    <alternativeName>
        <fullName evidence="7">Signal recognition particle 14 kDa protein</fullName>
    </alternativeName>
</protein>
<evidence type="ECO:0000256" key="8">
    <source>
        <dbReference type="ARBA" id="ARBA00022490"/>
    </source>
</evidence>
<dbReference type="Pfam" id="PF22916">
    <property type="entry name" value="UTP25_NTPase-like"/>
    <property type="match status" value="1"/>
</dbReference>
<dbReference type="Gene3D" id="3.60.15.10">
    <property type="entry name" value="Ribonuclease Z/Hydroxyacylglutathione hydrolase-like"/>
    <property type="match status" value="2"/>
</dbReference>
<dbReference type="FunFam" id="3.40.50.10890:FF:000002">
    <property type="entry name" value="Integrator complex subunit 11"/>
    <property type="match status" value="2"/>
</dbReference>
<evidence type="ECO:0000313" key="19">
    <source>
        <dbReference type="EMBL" id="MBC1174488.1"/>
    </source>
</evidence>
<dbReference type="PANTHER" id="PTHR11203">
    <property type="entry name" value="CLEAVAGE AND POLYADENYLATION SPECIFICITY FACTOR FAMILY MEMBER"/>
    <property type="match status" value="1"/>
</dbReference>
<feature type="compositionally biased region" description="Basic and acidic residues" evidence="16">
    <location>
        <begin position="1211"/>
        <end position="1230"/>
    </location>
</feature>
<dbReference type="InterPro" id="IPR022712">
    <property type="entry name" value="Beta_Casp"/>
</dbReference>
<dbReference type="GO" id="GO:0016180">
    <property type="term" value="P:snRNA processing"/>
    <property type="evidence" value="ECO:0007669"/>
    <property type="project" value="TreeGrafter"/>
</dbReference>
<keyword evidence="13" id="KW-0733">Signal recognition particle</keyword>
<feature type="compositionally biased region" description="Acidic residues" evidence="16">
    <location>
        <begin position="1360"/>
        <end position="1375"/>
    </location>
</feature>
<dbReference type="InterPro" id="IPR003210">
    <property type="entry name" value="Signal_recog_particle_SRP14"/>
</dbReference>
<dbReference type="Gene3D" id="3.40.50.10890">
    <property type="match status" value="2"/>
</dbReference>
<comment type="similarity">
    <text evidence="4">Belongs to the metallo-beta-lactamase superfamily. RNA-metabolizing metallo-beta-lactamase-like family. INTS11 subfamily.</text>
</comment>
<evidence type="ECO:0000256" key="10">
    <source>
        <dbReference type="ARBA" id="ARBA00022801"/>
    </source>
</evidence>
<evidence type="ECO:0000256" key="13">
    <source>
        <dbReference type="ARBA" id="ARBA00023135"/>
    </source>
</evidence>
<dbReference type="InterPro" id="IPR036866">
    <property type="entry name" value="RibonucZ/Hydroxyglut_hydro"/>
</dbReference>
<feature type="compositionally biased region" description="Acidic residues" evidence="16">
    <location>
        <begin position="1315"/>
        <end position="1325"/>
    </location>
</feature>
<dbReference type="Pfam" id="PF02290">
    <property type="entry name" value="SRP14"/>
    <property type="match status" value="2"/>
</dbReference>
<reference evidence="19" key="1">
    <citation type="journal article" date="2020" name="BMC">
        <title>Leishmania infection induces a limited differential gene expression in the sand fly midgut.</title>
        <authorList>
            <person name="Coutinho-Abreu I.V."/>
            <person name="Serafim T.D."/>
            <person name="Meneses C."/>
            <person name="Kamhawi S."/>
            <person name="Oliveira F."/>
            <person name="Valenzuela J.G."/>
        </authorList>
    </citation>
    <scope>NUCLEOTIDE SEQUENCE</scope>
    <source>
        <strain evidence="19">Jacobina</strain>
        <tissue evidence="19">Midgut</tissue>
    </source>
</reference>
<keyword evidence="14" id="KW-0539">Nucleus</keyword>
<dbReference type="GO" id="GO:0016787">
    <property type="term" value="F:hydrolase activity"/>
    <property type="evidence" value="ECO:0007669"/>
    <property type="project" value="UniProtKB-KW"/>
</dbReference>
<dbReference type="SUPFAM" id="SSF54762">
    <property type="entry name" value="Signal recognition particle alu RNA binding heterodimer, SRP9/14"/>
    <property type="match status" value="2"/>
</dbReference>
<evidence type="ECO:0000256" key="12">
    <source>
        <dbReference type="ARBA" id="ARBA00022884"/>
    </source>
</evidence>
<dbReference type="InterPro" id="IPR053939">
    <property type="entry name" value="UTP25_C"/>
</dbReference>
<feature type="compositionally biased region" description="Basic and acidic residues" evidence="16">
    <location>
        <begin position="1350"/>
        <end position="1359"/>
    </location>
</feature>
<dbReference type="InterPro" id="IPR053940">
    <property type="entry name" value="UTP25_NTPase-like"/>
</dbReference>
<name>A0A7G3ARM4_LUTLO</name>
<keyword evidence="8" id="KW-0963">Cytoplasm</keyword>
<dbReference type="VEuPathDB" id="VectorBase:LLONM1_007732"/>
<comment type="subcellular location">
    <subcellularLocation>
        <location evidence="3">Cytoplasm</location>
    </subcellularLocation>
    <subcellularLocation>
        <location evidence="2">Nucleus</location>
    </subcellularLocation>
</comment>
<evidence type="ECO:0000256" key="14">
    <source>
        <dbReference type="ARBA" id="ARBA00023242"/>
    </source>
</evidence>
<dbReference type="GO" id="GO:0005786">
    <property type="term" value="C:signal recognition particle, endoplasmic reticulum targeting"/>
    <property type="evidence" value="ECO:0007669"/>
    <property type="project" value="UniProtKB-KW"/>
</dbReference>
<dbReference type="GO" id="GO:0006614">
    <property type="term" value="P:SRP-dependent cotranslational protein targeting to membrane"/>
    <property type="evidence" value="ECO:0007669"/>
    <property type="project" value="InterPro"/>
</dbReference>
<evidence type="ECO:0000256" key="1">
    <source>
        <dbReference type="ARBA" id="ARBA00001947"/>
    </source>
</evidence>
<feature type="region of interest" description="Disordered" evidence="16">
    <location>
        <begin position="1209"/>
        <end position="1231"/>
    </location>
</feature>
<dbReference type="GO" id="GO:0031123">
    <property type="term" value="P:RNA 3'-end processing"/>
    <property type="evidence" value="ECO:0007669"/>
    <property type="project" value="UniProtKB-ARBA"/>
</dbReference>
<keyword evidence="15" id="KW-0687">Ribonucleoprotein</keyword>
<evidence type="ECO:0000256" key="2">
    <source>
        <dbReference type="ARBA" id="ARBA00004123"/>
    </source>
</evidence>
<evidence type="ECO:0000256" key="11">
    <source>
        <dbReference type="ARBA" id="ARBA00022833"/>
    </source>
</evidence>
<evidence type="ECO:0000256" key="16">
    <source>
        <dbReference type="SAM" id="MobiDB-lite"/>
    </source>
</evidence>
<feature type="domain" description="Metallo-beta-lactamase" evidence="17">
    <location>
        <begin position="671"/>
        <end position="888"/>
    </location>
</feature>
<dbReference type="GO" id="GO:0004521">
    <property type="term" value="F:RNA endonuclease activity"/>
    <property type="evidence" value="ECO:0007669"/>
    <property type="project" value="TreeGrafter"/>
</dbReference>
<feature type="region of interest" description="Disordered" evidence="16">
    <location>
        <begin position="1309"/>
        <end position="1380"/>
    </location>
</feature>
<feature type="domain" description="Beta-Casp" evidence="18">
    <location>
        <begin position="245"/>
        <end position="363"/>
    </location>
</feature>
<dbReference type="GO" id="GO:0008312">
    <property type="term" value="F:7S RNA binding"/>
    <property type="evidence" value="ECO:0007669"/>
    <property type="project" value="InterPro"/>
</dbReference>
<dbReference type="InterPro" id="IPR050698">
    <property type="entry name" value="MBL"/>
</dbReference>
<feature type="compositionally biased region" description="Acidic residues" evidence="16">
    <location>
        <begin position="1338"/>
        <end position="1349"/>
    </location>
</feature>
<keyword evidence="9" id="KW-0479">Metal-binding</keyword>
<dbReference type="CDD" id="cd16291">
    <property type="entry name" value="INTS11-like_MBL-fold"/>
    <property type="match status" value="2"/>
</dbReference>
<keyword evidence="11" id="KW-0862">Zinc</keyword>
<dbReference type="Pfam" id="PF06862">
    <property type="entry name" value="Utp25_C"/>
    <property type="match status" value="1"/>
</dbReference>
<evidence type="ECO:0000256" key="15">
    <source>
        <dbReference type="ARBA" id="ARBA00023274"/>
    </source>
</evidence>
<evidence type="ECO:0000256" key="7">
    <source>
        <dbReference type="ARBA" id="ARBA00017926"/>
    </source>
</evidence>
<dbReference type="SMART" id="SM01027">
    <property type="entry name" value="Beta-Casp"/>
    <property type="match status" value="2"/>
</dbReference>
<dbReference type="SMART" id="SM00849">
    <property type="entry name" value="Lactamase_B"/>
    <property type="match status" value="2"/>
</dbReference>
<dbReference type="Pfam" id="PF16661">
    <property type="entry name" value="Lactamase_B_6"/>
    <property type="match status" value="2"/>
</dbReference>
<dbReference type="VEuPathDB" id="VectorBase:LLONM1_010207"/>
<evidence type="ECO:0000259" key="17">
    <source>
        <dbReference type="SMART" id="SM00849"/>
    </source>
</evidence>
<dbReference type="GO" id="GO:0046872">
    <property type="term" value="F:metal ion binding"/>
    <property type="evidence" value="ECO:0007669"/>
    <property type="project" value="UniProtKB-KW"/>
</dbReference>
<dbReference type="PANTHER" id="PTHR11203:SF37">
    <property type="entry name" value="INTEGRATOR COMPLEX SUBUNIT 11"/>
    <property type="match status" value="1"/>
</dbReference>
<comment type="similarity">
    <text evidence="5">Belongs to the SRP14 family.</text>
</comment>
<evidence type="ECO:0000256" key="6">
    <source>
        <dbReference type="ARBA" id="ARBA00016810"/>
    </source>
</evidence>
<feature type="domain" description="Metallo-beta-lactamase" evidence="17">
    <location>
        <begin position="16"/>
        <end position="233"/>
    </location>
</feature>
<evidence type="ECO:0000259" key="18">
    <source>
        <dbReference type="SMART" id="SM01027"/>
    </source>
</evidence>
<accession>A0A7G3ARM4</accession>
<dbReference type="InterPro" id="IPR009018">
    <property type="entry name" value="Signal_recog_particle_SRP9/14"/>
</dbReference>
<dbReference type="FunFam" id="3.60.15.10:FF:000028">
    <property type="entry name" value="Integrator complex subunit 11 isoform X3"/>
    <property type="match status" value="2"/>
</dbReference>
<evidence type="ECO:0000256" key="5">
    <source>
        <dbReference type="ARBA" id="ARBA00010349"/>
    </source>
</evidence>
<evidence type="ECO:0000256" key="4">
    <source>
        <dbReference type="ARBA" id="ARBA00007093"/>
    </source>
</evidence>
<dbReference type="InterPro" id="IPR011108">
    <property type="entry name" value="RMMBL"/>
</dbReference>
<evidence type="ECO:0000256" key="9">
    <source>
        <dbReference type="ARBA" id="ARBA00022723"/>
    </source>
</evidence>
<dbReference type="Pfam" id="PF10996">
    <property type="entry name" value="Beta-Casp"/>
    <property type="match status" value="2"/>
</dbReference>
<organism evidence="19">
    <name type="scientific">Lutzomyia longipalpis</name>
    <name type="common">Sand fly</name>
    <dbReference type="NCBI Taxonomy" id="7200"/>
    <lineage>
        <taxon>Eukaryota</taxon>
        <taxon>Metazoa</taxon>
        <taxon>Ecdysozoa</taxon>
        <taxon>Arthropoda</taxon>
        <taxon>Hexapoda</taxon>
        <taxon>Insecta</taxon>
        <taxon>Pterygota</taxon>
        <taxon>Neoptera</taxon>
        <taxon>Endopterygota</taxon>
        <taxon>Diptera</taxon>
        <taxon>Nematocera</taxon>
        <taxon>Psychodoidea</taxon>
        <taxon>Psychodidae</taxon>
        <taxon>Lutzomyia</taxon>
        <taxon>Lutzomyia</taxon>
    </lineage>
</organism>
<dbReference type="Pfam" id="PF21386">
    <property type="entry name" value="IntS11_C"/>
    <property type="match status" value="1"/>
</dbReference>
<dbReference type="InterPro" id="IPR041897">
    <property type="entry name" value="INTS11-like_MBL-fold"/>
</dbReference>
<dbReference type="GO" id="GO:0030942">
    <property type="term" value="F:endoplasmic reticulum signal peptide binding"/>
    <property type="evidence" value="ECO:0007669"/>
    <property type="project" value="InterPro"/>
</dbReference>
<dbReference type="InterPro" id="IPR001279">
    <property type="entry name" value="Metallo-B-lactamas"/>
</dbReference>